<dbReference type="InterPro" id="IPR013783">
    <property type="entry name" value="Ig-like_fold"/>
</dbReference>
<dbReference type="SUPFAM" id="SSF48208">
    <property type="entry name" value="Six-hairpin glycosidases"/>
    <property type="match status" value="1"/>
</dbReference>
<evidence type="ECO:0000256" key="7">
    <source>
        <dbReference type="RuleBase" id="RU361166"/>
    </source>
</evidence>
<keyword evidence="5 6" id="KW-0624">Polysaccharide degradation</keyword>
<dbReference type="InterPro" id="IPR012341">
    <property type="entry name" value="6hp_glycosidase-like_sf"/>
</dbReference>
<evidence type="ECO:0000259" key="8">
    <source>
        <dbReference type="Pfam" id="PF00759"/>
    </source>
</evidence>
<evidence type="ECO:0000256" key="2">
    <source>
        <dbReference type="ARBA" id="ARBA00022801"/>
    </source>
</evidence>
<dbReference type="InterPro" id="IPR004197">
    <property type="entry name" value="Cellulase_Ig-like"/>
</dbReference>
<dbReference type="PROSITE" id="PS51257">
    <property type="entry name" value="PROKAR_LIPOPROTEIN"/>
    <property type="match status" value="1"/>
</dbReference>
<evidence type="ECO:0000313" key="10">
    <source>
        <dbReference type="EMBL" id="MDR7299284.1"/>
    </source>
</evidence>
<dbReference type="InterPro" id="IPR008928">
    <property type="entry name" value="6-hairpin_glycosidase_sf"/>
</dbReference>
<keyword evidence="3 6" id="KW-0119">Carbohydrate metabolism</keyword>
<evidence type="ECO:0000256" key="5">
    <source>
        <dbReference type="ARBA" id="ARBA00023326"/>
    </source>
</evidence>
<keyword evidence="11" id="KW-1185">Reference proteome</keyword>
<dbReference type="Pfam" id="PF02927">
    <property type="entry name" value="CelD_N"/>
    <property type="match status" value="1"/>
</dbReference>
<accession>A0ABU1ZF74</accession>
<dbReference type="SUPFAM" id="SSF81296">
    <property type="entry name" value="E set domains"/>
    <property type="match status" value="1"/>
</dbReference>
<feature type="chain" id="PRO_5044983427" description="Endoglucanase" evidence="7">
    <location>
        <begin position="31"/>
        <end position="591"/>
    </location>
</feature>
<feature type="signal peptide" evidence="7">
    <location>
        <begin position="1"/>
        <end position="30"/>
    </location>
</feature>
<keyword evidence="4 6" id="KW-0326">Glycosidase</keyword>
<keyword evidence="7" id="KW-0732">Signal</keyword>
<dbReference type="GO" id="GO:0008810">
    <property type="term" value="F:cellulase activity"/>
    <property type="evidence" value="ECO:0007669"/>
    <property type="project" value="UniProtKB-EC"/>
</dbReference>
<comment type="similarity">
    <text evidence="1 6 7">Belongs to the glycosyl hydrolase 9 (cellulase E) family.</text>
</comment>
<name>A0ABU1ZF74_9BURK</name>
<dbReference type="Gene3D" id="1.50.10.10">
    <property type="match status" value="1"/>
</dbReference>
<gene>
    <name evidence="10" type="ORF">J2X16_004654</name>
</gene>
<comment type="caution">
    <text evidence="10">The sequence shown here is derived from an EMBL/GenBank/DDBJ whole genome shotgun (WGS) entry which is preliminary data.</text>
</comment>
<evidence type="ECO:0000256" key="3">
    <source>
        <dbReference type="ARBA" id="ARBA00023277"/>
    </source>
</evidence>
<dbReference type="EMBL" id="JAVDXQ010000008">
    <property type="protein sequence ID" value="MDR7299284.1"/>
    <property type="molecule type" value="Genomic_DNA"/>
</dbReference>
<feature type="active site" evidence="6">
    <location>
        <position position="559"/>
    </location>
</feature>
<reference evidence="10 11" key="1">
    <citation type="submission" date="2023-07" db="EMBL/GenBank/DDBJ databases">
        <title>Sorghum-associated microbial communities from plants grown in Nebraska, USA.</title>
        <authorList>
            <person name="Schachtman D."/>
        </authorList>
    </citation>
    <scope>NUCLEOTIDE SEQUENCE [LARGE SCALE GENOMIC DNA]</scope>
    <source>
        <strain evidence="10 11">BE310</strain>
    </source>
</reference>
<keyword evidence="2 6" id="KW-0378">Hydrolase</keyword>
<dbReference type="InterPro" id="IPR033126">
    <property type="entry name" value="Glyco_hydro_9_Asp/Glu_AS"/>
</dbReference>
<evidence type="ECO:0000256" key="4">
    <source>
        <dbReference type="ARBA" id="ARBA00023295"/>
    </source>
</evidence>
<dbReference type="Proteomes" id="UP001180536">
    <property type="component" value="Unassembled WGS sequence"/>
</dbReference>
<comment type="catalytic activity">
    <reaction evidence="7">
        <text>Endohydrolysis of (1-&gt;4)-beta-D-glucosidic linkages in cellulose, lichenin and cereal beta-D-glucans.</text>
        <dbReference type="EC" id="3.2.1.4"/>
    </reaction>
</comment>
<evidence type="ECO:0000256" key="1">
    <source>
        <dbReference type="ARBA" id="ARBA00007072"/>
    </source>
</evidence>
<feature type="domain" description="Glycoside hydrolase family 9" evidence="8">
    <location>
        <begin position="136"/>
        <end position="580"/>
    </location>
</feature>
<dbReference type="Gene3D" id="2.60.40.10">
    <property type="entry name" value="Immunoglobulins"/>
    <property type="match status" value="1"/>
</dbReference>
<dbReference type="EC" id="3.2.1.4" evidence="7"/>
<evidence type="ECO:0000313" key="11">
    <source>
        <dbReference type="Proteomes" id="UP001180536"/>
    </source>
</evidence>
<dbReference type="InterPro" id="IPR001701">
    <property type="entry name" value="Glyco_hydro_9"/>
</dbReference>
<dbReference type="InterPro" id="IPR014756">
    <property type="entry name" value="Ig_E-set"/>
</dbReference>
<organism evidence="10 11">
    <name type="scientific">Pelomonas aquatica</name>
    <dbReference type="NCBI Taxonomy" id="431058"/>
    <lineage>
        <taxon>Bacteria</taxon>
        <taxon>Pseudomonadati</taxon>
        <taxon>Pseudomonadota</taxon>
        <taxon>Betaproteobacteria</taxon>
        <taxon>Burkholderiales</taxon>
        <taxon>Sphaerotilaceae</taxon>
        <taxon>Roseateles</taxon>
    </lineage>
</organism>
<dbReference type="PANTHER" id="PTHR22298">
    <property type="entry name" value="ENDO-1,4-BETA-GLUCANASE"/>
    <property type="match status" value="1"/>
</dbReference>
<dbReference type="Pfam" id="PF00759">
    <property type="entry name" value="Glyco_hydro_9"/>
    <property type="match status" value="1"/>
</dbReference>
<feature type="active site" evidence="6">
    <location>
        <position position="568"/>
    </location>
</feature>
<evidence type="ECO:0000256" key="6">
    <source>
        <dbReference type="PROSITE-ProRule" id="PRU10060"/>
    </source>
</evidence>
<evidence type="ECO:0000259" key="9">
    <source>
        <dbReference type="Pfam" id="PF02927"/>
    </source>
</evidence>
<feature type="domain" description="Cellulase Ig-like" evidence="9">
    <location>
        <begin position="44"/>
        <end position="122"/>
    </location>
</feature>
<proteinExistence type="inferred from homology"/>
<keyword evidence="7" id="KW-0136">Cellulose degradation</keyword>
<protein>
    <recommendedName>
        <fullName evidence="7">Endoglucanase</fullName>
        <ecNumber evidence="7">3.2.1.4</ecNumber>
    </recommendedName>
</protein>
<dbReference type="CDD" id="cd02850">
    <property type="entry name" value="E_set_Cellulase_N"/>
    <property type="match status" value="1"/>
</dbReference>
<sequence>MNRSLARNAARFALLPLVLALQACSQAPLATQAAQPAAAVAPATAAIQLNQVGYLPAGSKWAALPDVAADSFAVLDAATGREVWRGPLGPARRWEPAQEAVRLADFSAWRQPGRYRLQVQGLQPSAPFDIAPNAYVALNAAALKFFYLNRAGMALDTAHAGTWARPAGHPDDRVLVHASAAGPGRPEGTVISAPKGWYDAGDYNKYIVNSGITVYTLLAAYEHFPGFFKAQQLNIPESGNGLPDILNEALWNLEWMLDMQDPADGGVYHKLTDKGFDGVVMPHAARHDRYVVMKTTAATLDFAAAMAQASRVFAAFEAQRPGLSARMLAASRRAWDWARAHPNAIYRQPADIHTGGYDDAKLDDEFSWAAAELYITTRDDRFWQAMQPPAAKLEVPGWATVEALAWVSLAQHRAALTPKADRALIESRILAMASDIATRWESSPYRVGMQTQDFIWGSNAVALNQAVMLIQGYRIGGDRRMLDAAQAALDFVLGRHPTGYAMVTGFGTRSPLHPHHRPSGAMPQLPPVPGMIVGGPHPGRGDDCKAPYPSQAPAKAFLDDFCSYTTNEIAINWNAPLVYVSAALSALTPAP</sequence>
<dbReference type="PROSITE" id="PS00698">
    <property type="entry name" value="GH9_3"/>
    <property type="match status" value="1"/>
</dbReference>